<dbReference type="InterPro" id="IPR000719">
    <property type="entry name" value="Prot_kinase_dom"/>
</dbReference>
<dbReference type="GO" id="GO:0005524">
    <property type="term" value="F:ATP binding"/>
    <property type="evidence" value="ECO:0007669"/>
    <property type="project" value="InterPro"/>
</dbReference>
<dbReference type="SMART" id="SM00220">
    <property type="entry name" value="S_TKc"/>
    <property type="match status" value="1"/>
</dbReference>
<sequence>MNENSSPDGVYLTPLREEVSCRLSRIRTETPDPRTHPLLERDLVRDEVSGRELLRIRVRATQRERPQERVRAFAALDNEILAGVRLARIANGSPPAELSRLVGYHDDPGTPFALLEPYRGEPLGSLLRRRQLFEAEQSAFREGLLRALSWLHSCEVVHRDIRPGTVRWDTELKSVQLCGFSHATVAGTPRAAVGSEPWASHEQRLGTGTCDPRDDVWSAGLVLFQALSGHDVESGGVLPLAAFPGLAADLQDVFATNAHARPGADDLLERFSGGAVPYRLRIDAHLKPGRARFEEGRARKRAASGEPPPERGTATATVPPPGSERIQPAPPAPVPSNEPPSPSRWGGLVLLLVVLVGAAVALFAYFG</sequence>
<evidence type="ECO:0000256" key="2">
    <source>
        <dbReference type="SAM" id="Phobius"/>
    </source>
</evidence>
<protein>
    <recommendedName>
        <fullName evidence="3">Protein kinase domain-containing protein</fullName>
    </recommendedName>
</protein>
<evidence type="ECO:0000313" key="5">
    <source>
        <dbReference type="Proteomes" id="UP000553209"/>
    </source>
</evidence>
<dbReference type="GO" id="GO:0004672">
    <property type="term" value="F:protein kinase activity"/>
    <property type="evidence" value="ECO:0007669"/>
    <property type="project" value="InterPro"/>
</dbReference>
<dbReference type="SUPFAM" id="SSF56112">
    <property type="entry name" value="Protein kinase-like (PK-like)"/>
    <property type="match status" value="1"/>
</dbReference>
<dbReference type="Gene3D" id="1.10.510.10">
    <property type="entry name" value="Transferase(Phosphotransferase) domain 1"/>
    <property type="match status" value="1"/>
</dbReference>
<dbReference type="EMBL" id="JAAXPG010000020">
    <property type="protein sequence ID" value="NKZ00058.1"/>
    <property type="molecule type" value="Genomic_DNA"/>
</dbReference>
<dbReference type="PROSITE" id="PS50011">
    <property type="entry name" value="PROTEIN_KINASE_DOM"/>
    <property type="match status" value="1"/>
</dbReference>
<comment type="caution">
    <text evidence="4">The sequence shown here is derived from an EMBL/GenBank/DDBJ whole genome shotgun (WGS) entry which is preliminary data.</text>
</comment>
<evidence type="ECO:0000256" key="1">
    <source>
        <dbReference type="SAM" id="MobiDB-lite"/>
    </source>
</evidence>
<feature type="domain" description="Protein kinase" evidence="3">
    <location>
        <begin position="1"/>
        <end position="293"/>
    </location>
</feature>
<proteinExistence type="predicted"/>
<keyword evidence="2" id="KW-0472">Membrane</keyword>
<feature type="compositionally biased region" description="Pro residues" evidence="1">
    <location>
        <begin position="318"/>
        <end position="341"/>
    </location>
</feature>
<feature type="region of interest" description="Disordered" evidence="1">
    <location>
        <begin position="291"/>
        <end position="341"/>
    </location>
</feature>
<keyword evidence="2" id="KW-0812">Transmembrane</keyword>
<organism evidence="4 5">
    <name type="scientific">Nocardiopsis alborubida</name>
    <dbReference type="NCBI Taxonomy" id="146802"/>
    <lineage>
        <taxon>Bacteria</taxon>
        <taxon>Bacillati</taxon>
        <taxon>Actinomycetota</taxon>
        <taxon>Actinomycetes</taxon>
        <taxon>Streptosporangiales</taxon>
        <taxon>Nocardiopsidaceae</taxon>
        <taxon>Nocardiopsis</taxon>
    </lineage>
</organism>
<feature type="transmembrane region" description="Helical" evidence="2">
    <location>
        <begin position="345"/>
        <end position="366"/>
    </location>
</feature>
<gene>
    <name evidence="4" type="ORF">HGB44_20645</name>
</gene>
<dbReference type="Pfam" id="PF00069">
    <property type="entry name" value="Pkinase"/>
    <property type="match status" value="1"/>
</dbReference>
<evidence type="ECO:0000313" key="4">
    <source>
        <dbReference type="EMBL" id="NKZ00058.1"/>
    </source>
</evidence>
<reference evidence="4 5" key="1">
    <citation type="submission" date="2020-04" db="EMBL/GenBank/DDBJ databases">
        <title>MicrobeNet Type strains.</title>
        <authorList>
            <person name="Nicholson A.C."/>
        </authorList>
    </citation>
    <scope>NUCLEOTIDE SEQUENCE [LARGE SCALE GENOMIC DNA]</scope>
    <source>
        <strain evidence="4 5">ATCC 23612</strain>
    </source>
</reference>
<dbReference type="Proteomes" id="UP000553209">
    <property type="component" value="Unassembled WGS sequence"/>
</dbReference>
<dbReference type="AlphaFoldDB" id="A0A7X6RS81"/>
<keyword evidence="5" id="KW-1185">Reference proteome</keyword>
<evidence type="ECO:0000259" key="3">
    <source>
        <dbReference type="PROSITE" id="PS50011"/>
    </source>
</evidence>
<dbReference type="InterPro" id="IPR011009">
    <property type="entry name" value="Kinase-like_dom_sf"/>
</dbReference>
<accession>A0A7X6RS81</accession>
<name>A0A7X6RS81_9ACTN</name>
<keyword evidence="2" id="KW-1133">Transmembrane helix</keyword>
<dbReference type="RefSeq" id="WP_061080200.1">
    <property type="nucleotide sequence ID" value="NZ_JAAXPG010000020.1"/>
</dbReference>